<organism evidence="8 9">
    <name type="scientific">Agrilus planipennis</name>
    <name type="common">Emerald ash borer</name>
    <name type="synonym">Agrilus marcopoli</name>
    <dbReference type="NCBI Taxonomy" id="224129"/>
    <lineage>
        <taxon>Eukaryota</taxon>
        <taxon>Metazoa</taxon>
        <taxon>Ecdysozoa</taxon>
        <taxon>Arthropoda</taxon>
        <taxon>Hexapoda</taxon>
        <taxon>Insecta</taxon>
        <taxon>Pterygota</taxon>
        <taxon>Neoptera</taxon>
        <taxon>Endopterygota</taxon>
        <taxon>Coleoptera</taxon>
        <taxon>Polyphaga</taxon>
        <taxon>Elateriformia</taxon>
        <taxon>Buprestoidea</taxon>
        <taxon>Buprestidae</taxon>
        <taxon>Agrilinae</taxon>
        <taxon>Agrilus</taxon>
    </lineage>
</organism>
<keyword evidence="3" id="KW-0597">Phosphoprotein</keyword>
<dbReference type="InterPro" id="IPR011992">
    <property type="entry name" value="EF-hand-dom_pair"/>
</dbReference>
<dbReference type="GO" id="GO:0005813">
    <property type="term" value="C:centrosome"/>
    <property type="evidence" value="ECO:0007669"/>
    <property type="project" value="UniProtKB-SubCell"/>
</dbReference>
<dbReference type="FunCoup" id="A0A1W4XLA6">
    <property type="interactions" value="121"/>
</dbReference>
<feature type="domain" description="EF-hand" evidence="7">
    <location>
        <begin position="198"/>
        <end position="233"/>
    </location>
</feature>
<dbReference type="RefSeq" id="XP_018336876.1">
    <property type="nucleotide sequence ID" value="XM_018481374.2"/>
</dbReference>
<dbReference type="AlphaFoldDB" id="A0A1W4XLA6"/>
<evidence type="ECO:0000256" key="1">
    <source>
        <dbReference type="ARBA" id="ARBA00004300"/>
    </source>
</evidence>
<name>A0A1W4XLA6_AGRPL</name>
<dbReference type="KEGG" id="apln:108745233"/>
<keyword evidence="8" id="KW-1185">Reference proteome</keyword>
<dbReference type="Proteomes" id="UP000192223">
    <property type="component" value="Unplaced"/>
</dbReference>
<reference evidence="9" key="1">
    <citation type="submission" date="2025-08" db="UniProtKB">
        <authorList>
            <consortium name="RefSeq"/>
        </authorList>
    </citation>
    <scope>IDENTIFICATION</scope>
    <source>
        <tissue evidence="9">Entire body</tissue>
    </source>
</reference>
<protein>
    <submittedName>
        <fullName evidence="9">Ninein</fullName>
    </submittedName>
</protein>
<evidence type="ECO:0000259" key="7">
    <source>
        <dbReference type="PROSITE" id="PS50222"/>
    </source>
</evidence>
<dbReference type="GeneID" id="108745233"/>
<feature type="compositionally biased region" description="Basic and acidic residues" evidence="6">
    <location>
        <begin position="92"/>
        <end position="102"/>
    </location>
</feature>
<dbReference type="PANTHER" id="PTHR18905">
    <property type="entry name" value="NINEIN"/>
    <property type="match status" value="1"/>
</dbReference>
<dbReference type="GO" id="GO:0034454">
    <property type="term" value="P:microtubule anchoring at centrosome"/>
    <property type="evidence" value="ECO:0007669"/>
    <property type="project" value="TreeGrafter"/>
</dbReference>
<dbReference type="SUPFAM" id="SSF47473">
    <property type="entry name" value="EF-hand"/>
    <property type="match status" value="1"/>
</dbReference>
<keyword evidence="4" id="KW-0206">Cytoskeleton</keyword>
<evidence type="ECO:0000256" key="4">
    <source>
        <dbReference type="ARBA" id="ARBA00023212"/>
    </source>
</evidence>
<dbReference type="PROSITE" id="PS50222">
    <property type="entry name" value="EF_HAND_2"/>
    <property type="match status" value="1"/>
</dbReference>
<feature type="coiled-coil region" evidence="5">
    <location>
        <begin position="776"/>
        <end position="920"/>
    </location>
</feature>
<dbReference type="GO" id="GO:0005509">
    <property type="term" value="F:calcium ion binding"/>
    <property type="evidence" value="ECO:0007669"/>
    <property type="project" value="InterPro"/>
</dbReference>
<feature type="region of interest" description="Disordered" evidence="6">
    <location>
        <begin position="144"/>
        <end position="167"/>
    </location>
</feature>
<feature type="coiled-coil region" evidence="5">
    <location>
        <begin position="381"/>
        <end position="422"/>
    </location>
</feature>
<evidence type="ECO:0000256" key="2">
    <source>
        <dbReference type="ARBA" id="ARBA00022490"/>
    </source>
</evidence>
<evidence type="ECO:0000313" key="8">
    <source>
        <dbReference type="Proteomes" id="UP000192223"/>
    </source>
</evidence>
<gene>
    <name evidence="9" type="primary">LOC108745233</name>
</gene>
<evidence type="ECO:0000256" key="6">
    <source>
        <dbReference type="SAM" id="MobiDB-lite"/>
    </source>
</evidence>
<keyword evidence="5" id="KW-0175">Coiled coil</keyword>
<feature type="coiled-coil region" evidence="5">
    <location>
        <begin position="460"/>
        <end position="584"/>
    </location>
</feature>
<dbReference type="InParanoid" id="A0A1W4XLA6"/>
<feature type="compositionally biased region" description="Basic residues" evidence="6">
    <location>
        <begin position="157"/>
        <end position="167"/>
    </location>
</feature>
<comment type="subcellular location">
    <subcellularLocation>
        <location evidence="1">Cytoplasm</location>
        <location evidence="1">Cytoskeleton</location>
        <location evidence="1">Microtubule organizing center</location>
        <location evidence="1">Centrosome</location>
    </subcellularLocation>
</comment>
<sequence>MDCQSLDPYEKQLFTVFESYDYENCGTLDERGLTQLCQSLHLEDQASELIQQLLKEKKKHRVTFTDFKSGLLTLLGKIQNCSEENGSEESENDKQSPDREISPKYVYGSKKYGRRTRPKIEEEDENENLMNNTMDSANSTVNIPVQKSSSHGDVLHSKKRKTNSKLKRCTSLPGNYNRSFQLNSPVFNNANNDQEFLCTEEMLREAWKKLGVGKDGYLNKNELLLVCNSIGMERLAKGVLRQLSLRSNFDINQRISFQELLNVLQEDDTWADILGPATSISKPINTVQCLKDDPEVTDPENIQHITLGPNATGFVHSDLVIEMWDNAGIPSPKKLIQDLGFDDCQIKVSDLAMILEKEIKSMGNSRSGYTYLHVTLLQAVLTLYQSEIRSLRNILEQMHAEREKLKSDVMEANNRASLLAQEVDDNHARMEKNTQNHVRLLEQKHSDIIKEVTDQFISEKEQMTQLNQSLQQKIKSIEHEEARLREELSLCQTYSSTIEKENQVLNNHISELKQEKLELAEHISFLESEKENCRELENKQLHVEQLLSKLSTLQMENAELRDKNDEMVAEIEQLSRQISLTKSKGNNSLIFDEVDDVAKDNISNVLEGIGAGSKRRNEESPTKEFNPLGLYEGSPRLGKVRKYQKEEELLVVQTGLNESGLDGLSLSSSSGTDSEEMQSMLSRISFLEDILKKHSISIPDNFKPPINAPESCKSTESNLSCMMKHCKELEKAIDFTKNNIRKMLDNKNHQNSTAPLEIASTLNEELNKLSLSTDQETNQTDDFKDLQEELRKCQEENKELRSTCSELENCVELLRTEYERCEEYWSQKLDEERRIFEDEQNQSSEKLQELINKMTEYELQFATSESEYGLPPIEENNLETQFIDLEREFEDYKAHSEEKMTDQEKQISYLQHEIDSLKKEKKEAFDISVQVSSGKIPEKLQTFLTSCIVEKTDLFPTSTGFDLPSPPEAFSDNPKKTLVNNSMNSLCSQNLQTSEENQPSTSTESTLPLTDKINNRQRRFRKHDRNYLQRLCKKVNSNRGDCNNRCCGNSTEEQTVVVPISMFQSLNNRLHHLEQRCKHLQLVLKQQHCHAEQVLQSSWQQFRGEKAELQFFLRKTQEKLENQIRVCNEQSERLSKTDMLVKDLYVENSYLIANVQRLETQCHMLSQFNSSSSI</sequence>
<dbReference type="PANTHER" id="PTHR18905:SF13">
    <property type="entry name" value="NON-CENTROSOMAL MICROTUBULE ARRAY"/>
    <property type="match status" value="1"/>
</dbReference>
<dbReference type="Gene3D" id="1.10.238.10">
    <property type="entry name" value="EF-hand"/>
    <property type="match status" value="1"/>
</dbReference>
<dbReference type="OrthoDB" id="5799458at2759"/>
<feature type="region of interest" description="Disordered" evidence="6">
    <location>
        <begin position="82"/>
        <end position="105"/>
    </location>
</feature>
<dbReference type="STRING" id="224129.A0A1W4XLA6"/>
<keyword evidence="2" id="KW-0963">Cytoplasm</keyword>
<accession>A0A1W4XLA6</accession>
<evidence type="ECO:0000256" key="3">
    <source>
        <dbReference type="ARBA" id="ARBA00022553"/>
    </source>
</evidence>
<evidence type="ECO:0000313" key="9">
    <source>
        <dbReference type="RefSeq" id="XP_018336876.1"/>
    </source>
</evidence>
<proteinExistence type="predicted"/>
<dbReference type="InterPro" id="IPR002048">
    <property type="entry name" value="EF_hand_dom"/>
</dbReference>
<evidence type="ECO:0000256" key="5">
    <source>
        <dbReference type="SAM" id="Coils"/>
    </source>
</evidence>
<dbReference type="CTD" id="124619211"/>